<organism evidence="2 3">
    <name type="scientific">Oryctolagus cuniculus</name>
    <name type="common">Rabbit</name>
    <dbReference type="NCBI Taxonomy" id="9986"/>
    <lineage>
        <taxon>Eukaryota</taxon>
        <taxon>Metazoa</taxon>
        <taxon>Chordata</taxon>
        <taxon>Craniata</taxon>
        <taxon>Vertebrata</taxon>
        <taxon>Euteleostomi</taxon>
        <taxon>Mammalia</taxon>
        <taxon>Eutheria</taxon>
        <taxon>Euarchontoglires</taxon>
        <taxon>Glires</taxon>
        <taxon>Lagomorpha</taxon>
        <taxon>Leporidae</taxon>
        <taxon>Oryctolagus</taxon>
    </lineage>
</organism>
<dbReference type="Ensembl" id="ENSOCUT00000061573.1">
    <property type="protein sequence ID" value="ENSOCUP00000045764.1"/>
    <property type="gene ID" value="ENSOCUG00000032919.1"/>
</dbReference>
<evidence type="ECO:0000313" key="3">
    <source>
        <dbReference type="Proteomes" id="UP000001811"/>
    </source>
</evidence>
<sequence>TCWGSSVSIPACRAGLGRRPSTQHGPQRAEDRQPGASGTAAAGGKEPEPSVHSLAARSRRSAEEPAPPLAVPPTWAGRRVPCRCAGDKSRGRGKLLVAASGKCQENFRKVPKVGIYTIAKKVLNSFSHRPKRRK</sequence>
<keyword evidence="3" id="KW-1185">Reference proteome</keyword>
<reference evidence="2" key="3">
    <citation type="submission" date="2025-09" db="UniProtKB">
        <authorList>
            <consortium name="Ensembl"/>
        </authorList>
    </citation>
    <scope>IDENTIFICATION</scope>
    <source>
        <strain evidence="2">Thorbecke</strain>
    </source>
</reference>
<protein>
    <submittedName>
        <fullName evidence="2">Uncharacterized protein</fullName>
    </submittedName>
</protein>
<evidence type="ECO:0000313" key="2">
    <source>
        <dbReference type="Ensembl" id="ENSOCUP00000045764.1"/>
    </source>
</evidence>
<feature type="region of interest" description="Disordered" evidence="1">
    <location>
        <begin position="1"/>
        <end position="80"/>
    </location>
</feature>
<accession>A0A5F9DHW5</accession>
<dbReference type="AlphaFoldDB" id="A0A5F9DHW5"/>
<proteinExistence type="predicted"/>
<dbReference type="Proteomes" id="UP000001811">
    <property type="component" value="Chromosome 16"/>
</dbReference>
<name>A0A5F9DHW5_RABIT</name>
<dbReference type="InParanoid" id="A0A5F9DHW5"/>
<dbReference type="GeneTree" id="ENSGT01130000281604"/>
<reference evidence="2" key="2">
    <citation type="submission" date="2025-08" db="UniProtKB">
        <authorList>
            <consortium name="Ensembl"/>
        </authorList>
    </citation>
    <scope>IDENTIFICATION</scope>
    <source>
        <strain evidence="2">Thorbecke</strain>
    </source>
</reference>
<evidence type="ECO:0000256" key="1">
    <source>
        <dbReference type="SAM" id="MobiDB-lite"/>
    </source>
</evidence>
<reference evidence="2 3" key="1">
    <citation type="journal article" date="2011" name="Nature">
        <title>A high-resolution map of human evolutionary constraint using 29 mammals.</title>
        <authorList>
            <person name="Lindblad-Toh K."/>
            <person name="Garber M."/>
            <person name="Zuk O."/>
            <person name="Lin M.F."/>
            <person name="Parker B.J."/>
            <person name="Washietl S."/>
            <person name="Kheradpour P."/>
            <person name="Ernst J."/>
            <person name="Jordan G."/>
            <person name="Mauceli E."/>
            <person name="Ward L.D."/>
            <person name="Lowe C.B."/>
            <person name="Holloway A.K."/>
            <person name="Clamp M."/>
            <person name="Gnerre S."/>
            <person name="Alfoldi J."/>
            <person name="Beal K."/>
            <person name="Chang J."/>
            <person name="Clawson H."/>
            <person name="Cuff J."/>
            <person name="Di Palma F."/>
            <person name="Fitzgerald S."/>
            <person name="Flicek P."/>
            <person name="Guttman M."/>
            <person name="Hubisz M.J."/>
            <person name="Jaffe D.B."/>
            <person name="Jungreis I."/>
            <person name="Kent W.J."/>
            <person name="Kostka D."/>
            <person name="Lara M."/>
            <person name="Martins A.L."/>
            <person name="Massingham T."/>
            <person name="Moltke I."/>
            <person name="Raney B.J."/>
            <person name="Rasmussen M.D."/>
            <person name="Robinson J."/>
            <person name="Stark A."/>
            <person name="Vilella A.J."/>
            <person name="Wen J."/>
            <person name="Xie X."/>
            <person name="Zody M.C."/>
            <person name="Baldwin J."/>
            <person name="Bloom T."/>
            <person name="Chin C.W."/>
            <person name="Heiman D."/>
            <person name="Nicol R."/>
            <person name="Nusbaum C."/>
            <person name="Young S."/>
            <person name="Wilkinson J."/>
            <person name="Worley K.C."/>
            <person name="Kovar C.L."/>
            <person name="Muzny D.M."/>
            <person name="Gibbs R.A."/>
            <person name="Cree A."/>
            <person name="Dihn H.H."/>
            <person name="Fowler G."/>
            <person name="Jhangiani S."/>
            <person name="Joshi V."/>
            <person name="Lee S."/>
            <person name="Lewis L.R."/>
            <person name="Nazareth L.V."/>
            <person name="Okwuonu G."/>
            <person name="Santibanez J."/>
            <person name="Warren W.C."/>
            <person name="Mardis E.R."/>
            <person name="Weinstock G.M."/>
            <person name="Wilson R.K."/>
            <person name="Delehaunty K."/>
            <person name="Dooling D."/>
            <person name="Fronik C."/>
            <person name="Fulton L."/>
            <person name="Fulton B."/>
            <person name="Graves T."/>
            <person name="Minx P."/>
            <person name="Sodergren E."/>
            <person name="Birney E."/>
            <person name="Margulies E.H."/>
            <person name="Herrero J."/>
            <person name="Green E.D."/>
            <person name="Haussler D."/>
            <person name="Siepel A."/>
            <person name="Goldman N."/>
            <person name="Pollard K.S."/>
            <person name="Pedersen J.S."/>
            <person name="Lander E.S."/>
            <person name="Kellis M."/>
        </authorList>
    </citation>
    <scope>NUCLEOTIDE SEQUENCE [LARGE SCALE GENOMIC DNA]</scope>
    <source>
        <strain evidence="2 3">Thorbecke inbred</strain>
    </source>
</reference>
<dbReference type="Bgee" id="ENSOCUG00000032919">
    <property type="expression patterns" value="Expressed in testis and 16 other cell types or tissues"/>
</dbReference>
<dbReference type="EMBL" id="AAGW02025777">
    <property type="status" value="NOT_ANNOTATED_CDS"/>
    <property type="molecule type" value="Genomic_DNA"/>
</dbReference>